<evidence type="ECO:0000256" key="6">
    <source>
        <dbReference type="ARBA" id="ARBA00022771"/>
    </source>
</evidence>
<dbReference type="PANTHER" id="PTHR45877:SF2">
    <property type="entry name" value="E3 UBIQUITIN-PROTEIN LIGASE SINA-RELATED"/>
    <property type="match status" value="1"/>
</dbReference>
<dbReference type="Gene3D" id="2.60.210.10">
    <property type="entry name" value="Apoptosis, Tumor Necrosis Factor Receptor Associated Protein 2, Chain A"/>
    <property type="match status" value="1"/>
</dbReference>
<comment type="catalytic activity">
    <reaction evidence="1 10">
        <text>S-ubiquitinyl-[E2 ubiquitin-conjugating enzyme]-L-cysteine + [acceptor protein]-L-lysine = [E2 ubiquitin-conjugating enzyme]-L-cysteine + N(6)-ubiquitinyl-[acceptor protein]-L-lysine.</text>
        <dbReference type="EC" id="2.3.2.27"/>
    </reaction>
</comment>
<reference evidence="13" key="1">
    <citation type="submission" date="2022-01" db="EMBL/GenBank/DDBJ databases">
        <authorList>
            <person name="King R."/>
        </authorList>
    </citation>
    <scope>NUCLEOTIDE SEQUENCE</scope>
</reference>
<dbReference type="GO" id="GO:0005737">
    <property type="term" value="C:cytoplasm"/>
    <property type="evidence" value="ECO:0007669"/>
    <property type="project" value="InterPro"/>
</dbReference>
<name>A0A9P0CH20_9CUCU</name>
<evidence type="ECO:0000256" key="10">
    <source>
        <dbReference type="RuleBase" id="RU201113"/>
    </source>
</evidence>
<dbReference type="GO" id="GO:0043161">
    <property type="term" value="P:proteasome-mediated ubiquitin-dependent protein catabolic process"/>
    <property type="evidence" value="ECO:0007669"/>
    <property type="project" value="TreeGrafter"/>
</dbReference>
<dbReference type="EC" id="2.3.2.27" evidence="10"/>
<dbReference type="InterPro" id="IPR001841">
    <property type="entry name" value="Znf_RING"/>
</dbReference>
<dbReference type="OrthoDB" id="4788989at2759"/>
<keyword evidence="4" id="KW-0808">Transferase</keyword>
<dbReference type="InterPro" id="IPR018121">
    <property type="entry name" value="7-in-absentia-prot_TRAF-dom"/>
</dbReference>
<dbReference type="PROSITE" id="PS51081">
    <property type="entry name" value="ZF_SIAH"/>
    <property type="match status" value="1"/>
</dbReference>
<dbReference type="InterPro" id="IPR004162">
    <property type="entry name" value="SINA-like_animal"/>
</dbReference>
<dbReference type="SUPFAM" id="SSF49599">
    <property type="entry name" value="TRAF domain-like"/>
    <property type="match status" value="1"/>
</dbReference>
<gene>
    <name evidence="13" type="ORF">PSYICH_LOCUS352</name>
</gene>
<comment type="domain">
    <text evidence="10">The RING-type zinc finger domain is essential for ubiquitin ligase activity.</text>
</comment>
<proteinExistence type="inferred from homology"/>
<evidence type="ECO:0000256" key="2">
    <source>
        <dbReference type="ARBA" id="ARBA00004906"/>
    </source>
</evidence>
<organism evidence="13 14">
    <name type="scientific">Psylliodes chrysocephalus</name>
    <dbReference type="NCBI Taxonomy" id="3402493"/>
    <lineage>
        <taxon>Eukaryota</taxon>
        <taxon>Metazoa</taxon>
        <taxon>Ecdysozoa</taxon>
        <taxon>Arthropoda</taxon>
        <taxon>Hexapoda</taxon>
        <taxon>Insecta</taxon>
        <taxon>Pterygota</taxon>
        <taxon>Neoptera</taxon>
        <taxon>Endopterygota</taxon>
        <taxon>Coleoptera</taxon>
        <taxon>Polyphaga</taxon>
        <taxon>Cucujiformia</taxon>
        <taxon>Chrysomeloidea</taxon>
        <taxon>Chrysomelidae</taxon>
        <taxon>Galerucinae</taxon>
        <taxon>Alticini</taxon>
        <taxon>Psylliodes</taxon>
    </lineage>
</organism>
<evidence type="ECO:0000259" key="12">
    <source>
        <dbReference type="PROSITE" id="PS51081"/>
    </source>
</evidence>
<feature type="domain" description="RING-type" evidence="11">
    <location>
        <begin position="12"/>
        <end position="49"/>
    </location>
</feature>
<dbReference type="Proteomes" id="UP001153636">
    <property type="component" value="Chromosome 1"/>
</dbReference>
<feature type="domain" description="SIAH-type" evidence="12">
    <location>
        <begin position="70"/>
        <end position="133"/>
    </location>
</feature>
<evidence type="ECO:0000259" key="11">
    <source>
        <dbReference type="PROSITE" id="PS50089"/>
    </source>
</evidence>
<evidence type="ECO:0000256" key="3">
    <source>
        <dbReference type="ARBA" id="ARBA00009119"/>
    </source>
</evidence>
<dbReference type="InterPro" id="IPR008974">
    <property type="entry name" value="TRAF-like"/>
</dbReference>
<dbReference type="GO" id="GO:0061630">
    <property type="term" value="F:ubiquitin protein ligase activity"/>
    <property type="evidence" value="ECO:0007669"/>
    <property type="project" value="UniProtKB-EC"/>
</dbReference>
<keyword evidence="5 10" id="KW-0479">Metal-binding</keyword>
<accession>A0A9P0CH20</accession>
<comment type="pathway">
    <text evidence="2 10">Protein modification; protein ubiquitination.</text>
</comment>
<evidence type="ECO:0000256" key="1">
    <source>
        <dbReference type="ARBA" id="ARBA00000900"/>
    </source>
</evidence>
<dbReference type="AlphaFoldDB" id="A0A9P0CH20"/>
<dbReference type="FunFam" id="3.30.40.10:FF:000041">
    <property type="entry name" value="E3 ubiquitin-protein ligase SINAT3"/>
    <property type="match status" value="1"/>
</dbReference>
<protein>
    <recommendedName>
        <fullName evidence="10">E3 ubiquitin-protein ligase</fullName>
        <ecNumber evidence="10">2.3.2.27</ecNumber>
    </recommendedName>
</protein>
<dbReference type="InterPro" id="IPR013083">
    <property type="entry name" value="Znf_RING/FYVE/PHD"/>
</dbReference>
<dbReference type="SUPFAM" id="SSF57850">
    <property type="entry name" value="RING/U-box"/>
    <property type="match status" value="1"/>
</dbReference>
<keyword evidence="8 10" id="KW-0862">Zinc</keyword>
<evidence type="ECO:0000256" key="8">
    <source>
        <dbReference type="ARBA" id="ARBA00022833"/>
    </source>
</evidence>
<evidence type="ECO:0000313" key="14">
    <source>
        <dbReference type="Proteomes" id="UP001153636"/>
    </source>
</evidence>
<comment type="similarity">
    <text evidence="3 10">Belongs to the SINA (Seven in absentia) family.</text>
</comment>
<evidence type="ECO:0000313" key="13">
    <source>
        <dbReference type="EMBL" id="CAH1099165.1"/>
    </source>
</evidence>
<dbReference type="PANTHER" id="PTHR45877">
    <property type="entry name" value="E3 UBIQUITIN-PROTEIN LIGASE SIAH2"/>
    <property type="match status" value="1"/>
</dbReference>
<evidence type="ECO:0000256" key="5">
    <source>
        <dbReference type="ARBA" id="ARBA00022723"/>
    </source>
</evidence>
<dbReference type="GO" id="GO:0008270">
    <property type="term" value="F:zinc ion binding"/>
    <property type="evidence" value="ECO:0007669"/>
    <property type="project" value="UniProtKB-KW"/>
</dbReference>
<dbReference type="Gene3D" id="3.30.40.10">
    <property type="entry name" value="Zinc/RING finger domain, C3HC4 (zinc finger)"/>
    <property type="match status" value="2"/>
</dbReference>
<dbReference type="PROSITE" id="PS50089">
    <property type="entry name" value="ZF_RING_2"/>
    <property type="match status" value="1"/>
</dbReference>
<dbReference type="Pfam" id="PF21361">
    <property type="entry name" value="Sina_ZnF"/>
    <property type="match status" value="1"/>
</dbReference>
<comment type="function">
    <text evidence="10">E3 ubiquitin-protein ligase that mediates ubiquitination and subsequent proteasomal degradation of target proteins. E3 ubiquitin ligases accept ubiquitin from an E2 ubiquitin-conjugating enzyme in the form of a thioester and then directly transfers the ubiquitin to targeted substrates.</text>
</comment>
<keyword evidence="14" id="KW-1185">Reference proteome</keyword>
<dbReference type="GO" id="GO:0031624">
    <property type="term" value="F:ubiquitin conjugating enzyme binding"/>
    <property type="evidence" value="ECO:0007669"/>
    <property type="project" value="TreeGrafter"/>
</dbReference>
<evidence type="ECO:0000256" key="7">
    <source>
        <dbReference type="ARBA" id="ARBA00022786"/>
    </source>
</evidence>
<dbReference type="InterPro" id="IPR013010">
    <property type="entry name" value="Znf_SIAH"/>
</dbReference>
<evidence type="ECO:0000256" key="9">
    <source>
        <dbReference type="PROSITE-ProRule" id="PRU00455"/>
    </source>
</evidence>
<sequence length="266" mass="31398">MSTLSPEHVMMCPICLETMKCPIIQCLRGHSMCDVCIKNTHITMCPCCRGPLSQTRNYQLEQLIEGLKNVLKLNCIYISKGCKFAITTKDKESHEAECKFRRFQCEGNKFAKWSCNWSGNYSDIYQHFKDSHRDYTRMEYKTEATIKVNFNTDFNDVQIISFFNGQHYFYYKHKVDKAKEKCYWHFQLIGLQSQAKNFFYEFEVHNGLRKFKVTEICTNDPFDVEKTFTEEKCVVMSFTTIKNYLNEQGDLPFKFRIMSNKKAGPN</sequence>
<dbReference type="Pfam" id="PF03145">
    <property type="entry name" value="Sina_TRAF"/>
    <property type="match status" value="1"/>
</dbReference>
<comment type="domain">
    <text evidence="10">The SBD domain (substrate-binding domain) mediates the interaction with substrate proteins. It is related to the TRAF family.</text>
</comment>
<keyword evidence="7 10" id="KW-0833">Ubl conjugation pathway</keyword>
<keyword evidence="6 9" id="KW-0863">Zinc-finger</keyword>
<dbReference type="EMBL" id="OV651813">
    <property type="protein sequence ID" value="CAH1099165.1"/>
    <property type="molecule type" value="Genomic_DNA"/>
</dbReference>
<evidence type="ECO:0000256" key="4">
    <source>
        <dbReference type="ARBA" id="ARBA00022679"/>
    </source>
</evidence>